<keyword evidence="5" id="KW-1185">Reference proteome</keyword>
<comment type="subcellular location">
    <subcellularLocation>
        <location evidence="3">Cytoplasm</location>
    </subcellularLocation>
    <text evidence="3">The tmRNA-SmpB complex associates with stalled 70S ribosomes.</text>
</comment>
<evidence type="ECO:0000256" key="3">
    <source>
        <dbReference type="HAMAP-Rule" id="MF_00023"/>
    </source>
</evidence>
<dbReference type="GO" id="GO:0003723">
    <property type="term" value="F:RNA binding"/>
    <property type="evidence" value="ECO:0007669"/>
    <property type="project" value="UniProtKB-UniRule"/>
</dbReference>
<evidence type="ECO:0000256" key="2">
    <source>
        <dbReference type="ARBA" id="ARBA00022884"/>
    </source>
</evidence>
<sequence>MSRKKKQERFKEVRNSRAHKDFFVDETLEAGIVLDGNEVKSIRQGTVQIGEGFVRIDKGIPILYHAHIAAYAFGSQASHNPYRPRRLLLNKREIRKWEQAIQSGGRTIIPLRMYFKKGLIKLEIGLARTKKQYDKREDMKKAVDIRETQRTVKHHL</sequence>
<organism evidence="4 5">
    <name type="scientific">Oceanipulchritudo coccoides</name>
    <dbReference type="NCBI Taxonomy" id="2706888"/>
    <lineage>
        <taxon>Bacteria</taxon>
        <taxon>Pseudomonadati</taxon>
        <taxon>Verrucomicrobiota</taxon>
        <taxon>Opitutia</taxon>
        <taxon>Puniceicoccales</taxon>
        <taxon>Oceanipulchritudinaceae</taxon>
        <taxon>Oceanipulchritudo</taxon>
    </lineage>
</organism>
<proteinExistence type="inferred from homology"/>
<comment type="function">
    <text evidence="3">Required for rescue of stalled ribosomes mediated by trans-translation. Binds to transfer-messenger RNA (tmRNA), required for stable association of tmRNA with ribosomes. tmRNA and SmpB together mimic tRNA shape, replacing the anticodon stem-loop with SmpB. tmRNA is encoded by the ssrA gene; the 2 termini fold to resemble tRNA(Ala) and it encodes a 'tag peptide', a short internal open reading frame. During trans-translation Ala-aminoacylated tmRNA acts like a tRNA, entering the A-site of stalled ribosomes, displacing the stalled mRNA. The ribosome then switches to translate the ORF on the tmRNA; the nascent peptide is terminated with the 'tag peptide' encoded by the tmRNA and targeted for degradation. The ribosome is freed to recommence translation, which seems to be the essential function of trans-translation.</text>
</comment>
<keyword evidence="2 3" id="KW-0694">RNA-binding</keyword>
<comment type="caution">
    <text evidence="4">The sequence shown here is derived from an EMBL/GenBank/DDBJ whole genome shotgun (WGS) entry which is preliminary data.</text>
</comment>
<dbReference type="AlphaFoldDB" id="A0A6B2LY56"/>
<gene>
    <name evidence="3 4" type="primary">smpB</name>
    <name evidence="4" type="ORF">G0Q06_01165</name>
</gene>
<reference evidence="4 5" key="1">
    <citation type="submission" date="2020-02" db="EMBL/GenBank/DDBJ databases">
        <title>Albibacoteraceae fam. nov., the first described family within the subdivision 4 Verrucomicrobia.</title>
        <authorList>
            <person name="Xi F."/>
        </authorList>
    </citation>
    <scope>NUCLEOTIDE SEQUENCE [LARGE SCALE GENOMIC DNA]</scope>
    <source>
        <strain evidence="4 5">CK1056</strain>
    </source>
</reference>
<evidence type="ECO:0000313" key="4">
    <source>
        <dbReference type="EMBL" id="NDV61052.1"/>
    </source>
</evidence>
<dbReference type="RefSeq" id="WP_163961624.1">
    <property type="nucleotide sequence ID" value="NZ_JAAGNX010000001.1"/>
</dbReference>
<evidence type="ECO:0000313" key="5">
    <source>
        <dbReference type="Proteomes" id="UP000478417"/>
    </source>
</evidence>
<dbReference type="Proteomes" id="UP000478417">
    <property type="component" value="Unassembled WGS sequence"/>
</dbReference>
<dbReference type="EMBL" id="JAAGNX010000001">
    <property type="protein sequence ID" value="NDV61052.1"/>
    <property type="molecule type" value="Genomic_DNA"/>
</dbReference>
<dbReference type="Pfam" id="PF01668">
    <property type="entry name" value="SmpB"/>
    <property type="match status" value="1"/>
</dbReference>
<comment type="similarity">
    <text evidence="3">Belongs to the SmpB family.</text>
</comment>
<dbReference type="GO" id="GO:0070929">
    <property type="term" value="P:trans-translation"/>
    <property type="evidence" value="ECO:0007669"/>
    <property type="project" value="UniProtKB-UniRule"/>
</dbReference>
<dbReference type="SUPFAM" id="SSF74982">
    <property type="entry name" value="Small protein B (SmpB)"/>
    <property type="match status" value="1"/>
</dbReference>
<dbReference type="InterPro" id="IPR023620">
    <property type="entry name" value="SmpB"/>
</dbReference>
<dbReference type="CDD" id="cd09294">
    <property type="entry name" value="SmpB"/>
    <property type="match status" value="1"/>
</dbReference>
<dbReference type="Gene3D" id="2.40.280.10">
    <property type="match status" value="1"/>
</dbReference>
<dbReference type="HAMAP" id="MF_00023">
    <property type="entry name" value="SmpB"/>
    <property type="match status" value="1"/>
</dbReference>
<name>A0A6B2LY56_9BACT</name>
<evidence type="ECO:0000256" key="1">
    <source>
        <dbReference type="ARBA" id="ARBA00022490"/>
    </source>
</evidence>
<dbReference type="PANTHER" id="PTHR30308">
    <property type="entry name" value="TMRNA-BINDING COMPONENT OF TRANS-TRANSLATION TAGGING COMPLEX"/>
    <property type="match status" value="1"/>
</dbReference>
<protein>
    <recommendedName>
        <fullName evidence="3">SsrA-binding protein</fullName>
    </recommendedName>
    <alternativeName>
        <fullName evidence="3">Small protein B</fullName>
    </alternativeName>
</protein>
<keyword evidence="1 3" id="KW-0963">Cytoplasm</keyword>
<dbReference type="NCBIfam" id="TIGR00086">
    <property type="entry name" value="smpB"/>
    <property type="match status" value="1"/>
</dbReference>
<dbReference type="InterPro" id="IPR020081">
    <property type="entry name" value="SsrA-bd_prot_CS"/>
</dbReference>
<dbReference type="GO" id="GO:0070930">
    <property type="term" value="P:trans-translation-dependent protein tagging"/>
    <property type="evidence" value="ECO:0007669"/>
    <property type="project" value="TreeGrafter"/>
</dbReference>
<dbReference type="InterPro" id="IPR000037">
    <property type="entry name" value="SsrA-bd_prot"/>
</dbReference>
<accession>A0A6B2LY56</accession>
<dbReference type="PANTHER" id="PTHR30308:SF2">
    <property type="entry name" value="SSRA-BINDING PROTEIN"/>
    <property type="match status" value="1"/>
</dbReference>
<dbReference type="PROSITE" id="PS01317">
    <property type="entry name" value="SSRP"/>
    <property type="match status" value="1"/>
</dbReference>
<dbReference type="GO" id="GO:0005829">
    <property type="term" value="C:cytosol"/>
    <property type="evidence" value="ECO:0007669"/>
    <property type="project" value="TreeGrafter"/>
</dbReference>
<dbReference type="NCBIfam" id="NF003843">
    <property type="entry name" value="PRK05422.1"/>
    <property type="match status" value="1"/>
</dbReference>